<name>L1MDQ0_9CORY</name>
<dbReference type="STRING" id="1035195.HMPREF9997_01844"/>
<dbReference type="PATRIC" id="fig|1035195.3.peg.1668"/>
<proteinExistence type="predicted"/>
<dbReference type="RefSeq" id="WP_006064069.1">
    <property type="nucleotide sequence ID" value="NZ_KB290831.1"/>
</dbReference>
<dbReference type="Proteomes" id="UP000010445">
    <property type="component" value="Unassembled WGS sequence"/>
</dbReference>
<keyword evidence="2" id="KW-1185">Reference proteome</keyword>
<accession>L1MDQ0</accession>
<protein>
    <submittedName>
        <fullName evidence="1">Uncharacterized protein</fullName>
    </submittedName>
</protein>
<dbReference type="AlphaFoldDB" id="L1MDQ0"/>
<gene>
    <name evidence="1" type="ORF">HMPREF9997_01844</name>
</gene>
<dbReference type="HOGENOM" id="CLU_082066_0_0_11"/>
<organism evidence="1 2">
    <name type="scientific">Corynebacterium durum F0235</name>
    <dbReference type="NCBI Taxonomy" id="1035195"/>
    <lineage>
        <taxon>Bacteria</taxon>
        <taxon>Bacillati</taxon>
        <taxon>Actinomycetota</taxon>
        <taxon>Actinomycetes</taxon>
        <taxon>Mycobacteriales</taxon>
        <taxon>Corynebacteriaceae</taxon>
        <taxon>Corynebacterium</taxon>
    </lineage>
</organism>
<dbReference type="eggNOG" id="ENOG5031IK7">
    <property type="taxonomic scope" value="Bacteria"/>
</dbReference>
<evidence type="ECO:0000313" key="1">
    <source>
        <dbReference type="EMBL" id="EKX89373.1"/>
    </source>
</evidence>
<reference evidence="1 2" key="1">
    <citation type="submission" date="2012-05" db="EMBL/GenBank/DDBJ databases">
        <authorList>
            <person name="Weinstock G."/>
            <person name="Sodergren E."/>
            <person name="Lobos E.A."/>
            <person name="Fulton L."/>
            <person name="Fulton R."/>
            <person name="Courtney L."/>
            <person name="Fronick C."/>
            <person name="O'Laughlin M."/>
            <person name="Godfrey J."/>
            <person name="Wilson R.M."/>
            <person name="Miner T."/>
            <person name="Farmer C."/>
            <person name="Delehaunty K."/>
            <person name="Cordes M."/>
            <person name="Minx P."/>
            <person name="Tomlinson C."/>
            <person name="Chen J."/>
            <person name="Wollam A."/>
            <person name="Pepin K.H."/>
            <person name="Bhonagiri V."/>
            <person name="Zhang X."/>
            <person name="Suruliraj S."/>
            <person name="Warren W."/>
            <person name="Mitreva M."/>
            <person name="Mardis E.R."/>
            <person name="Wilson R.K."/>
        </authorList>
    </citation>
    <scope>NUCLEOTIDE SEQUENCE [LARGE SCALE GENOMIC DNA]</scope>
    <source>
        <strain evidence="1 2">F0235</strain>
    </source>
</reference>
<sequence>MNLADDALLRHRELTQEVYNIGDEVAQYVENLAEAIADWDAELVEDCLMEIEVILTEARDDSRRVVAELTGVRHALTSGIRSGTVSVRAPWGLHDVEKRTEKPTLITDRTLTDKFPLGETPVIVREFTTALCARTDLVIAHCHHIVEWVLECTALAADDLDVLSLPLLYTQSKQLVESAAYAWLETVARKHPTYVRTMRGSNPPAFLLERARIDAVVAKVAAKRAQAASGRRGGYAS</sequence>
<dbReference type="EMBL" id="AMEM01000024">
    <property type="protein sequence ID" value="EKX89373.1"/>
    <property type="molecule type" value="Genomic_DNA"/>
</dbReference>
<comment type="caution">
    <text evidence="1">The sequence shown here is derived from an EMBL/GenBank/DDBJ whole genome shotgun (WGS) entry which is preliminary data.</text>
</comment>
<evidence type="ECO:0000313" key="2">
    <source>
        <dbReference type="Proteomes" id="UP000010445"/>
    </source>
</evidence>
<dbReference type="GeneID" id="84897580"/>